<gene>
    <name evidence="1" type="ORF">DES52_104248</name>
</gene>
<reference evidence="1 2" key="1">
    <citation type="submission" date="2018-06" db="EMBL/GenBank/DDBJ databases">
        <title>Genomic Encyclopedia of Type Strains, Phase IV (KMG-IV): sequencing the most valuable type-strain genomes for metagenomic binning, comparative biology and taxonomic classification.</title>
        <authorList>
            <person name="Goeker M."/>
        </authorList>
    </citation>
    <scope>NUCLEOTIDE SEQUENCE [LARGE SCALE GENOMIC DNA]</scope>
    <source>
        <strain evidence="1 2">DSM 18048</strain>
    </source>
</reference>
<evidence type="ECO:0000313" key="2">
    <source>
        <dbReference type="Proteomes" id="UP000248326"/>
    </source>
</evidence>
<dbReference type="AlphaFoldDB" id="A0A318SCK2"/>
<dbReference type="RefSeq" id="WP_110886079.1">
    <property type="nucleotide sequence ID" value="NZ_QJSX01000004.1"/>
</dbReference>
<accession>A0A318SCK2</accession>
<evidence type="ECO:0000313" key="1">
    <source>
        <dbReference type="EMBL" id="PYE54974.1"/>
    </source>
</evidence>
<dbReference type="EMBL" id="QJSX01000004">
    <property type="protein sequence ID" value="PYE54974.1"/>
    <property type="molecule type" value="Genomic_DNA"/>
</dbReference>
<keyword evidence="2" id="KW-1185">Reference proteome</keyword>
<dbReference type="OrthoDB" id="66999at2"/>
<dbReference type="Proteomes" id="UP000248326">
    <property type="component" value="Unassembled WGS sequence"/>
</dbReference>
<sequence length="241" mass="26845">MSSLLLLTALVAAQPSLPRVTVDARPLVVTATVRELPARPVEEGPEFYPPRRVRVTFGPQQDWRELNVYPVAALLAQYPDSRDRVRGQIDALKGLLRQRAAPNAVRGEWPFLPLAFAAQVLAASVRYVDFDGGRGVRYLVAYRQDAAPLSRDDVYYTFQGLTNDGRHYVSFVYPASLAELPKDAFAPANKSVMDALASGDAQRAKTTWEAYLSRMKRQLDGLTNDARLTRLDTVVKSLLIR</sequence>
<proteinExistence type="predicted"/>
<organism evidence="1 2">
    <name type="scientific">Deinococcus yavapaiensis KR-236</name>
    <dbReference type="NCBI Taxonomy" id="694435"/>
    <lineage>
        <taxon>Bacteria</taxon>
        <taxon>Thermotogati</taxon>
        <taxon>Deinococcota</taxon>
        <taxon>Deinococci</taxon>
        <taxon>Deinococcales</taxon>
        <taxon>Deinococcaceae</taxon>
        <taxon>Deinococcus</taxon>
    </lineage>
</organism>
<comment type="caution">
    <text evidence="1">The sequence shown here is derived from an EMBL/GenBank/DDBJ whole genome shotgun (WGS) entry which is preliminary data.</text>
</comment>
<protein>
    <submittedName>
        <fullName evidence="1">Uncharacterized protein</fullName>
    </submittedName>
</protein>
<name>A0A318SCK2_9DEIO</name>